<dbReference type="SUPFAM" id="SSF49785">
    <property type="entry name" value="Galactose-binding domain-like"/>
    <property type="match status" value="1"/>
</dbReference>
<dbReference type="RefSeq" id="WP_260191933.1">
    <property type="nucleotide sequence ID" value="NZ_JAFFZE010000012.1"/>
</dbReference>
<dbReference type="InterPro" id="IPR017853">
    <property type="entry name" value="GH"/>
</dbReference>
<comment type="similarity">
    <text evidence="1">Belongs to the glycosyl hydrolase 59 family.</text>
</comment>
<keyword evidence="4" id="KW-0746">Sphingolipid metabolism</keyword>
<organism evidence="9 10">
    <name type="scientific">Actinophytocola gossypii</name>
    <dbReference type="NCBI Taxonomy" id="2812003"/>
    <lineage>
        <taxon>Bacteria</taxon>
        <taxon>Bacillati</taxon>
        <taxon>Actinomycetota</taxon>
        <taxon>Actinomycetes</taxon>
        <taxon>Pseudonocardiales</taxon>
        <taxon>Pseudonocardiaceae</taxon>
    </lineage>
</organism>
<dbReference type="Gene3D" id="3.20.20.70">
    <property type="entry name" value="Aldolase class I"/>
    <property type="match status" value="1"/>
</dbReference>
<reference evidence="9 10" key="1">
    <citation type="submission" date="2021-02" db="EMBL/GenBank/DDBJ databases">
        <title>Actinophytocola xerophila sp. nov., isolated from soil of cotton cropping field.</title>
        <authorList>
            <person name="Huang R."/>
            <person name="Chen X."/>
            <person name="Ge X."/>
            <person name="Liu W."/>
        </authorList>
    </citation>
    <scope>NUCLEOTIDE SEQUENCE [LARGE SCALE GENOMIC DNA]</scope>
    <source>
        <strain evidence="9 10">S1-96</strain>
    </source>
</reference>
<evidence type="ECO:0000256" key="3">
    <source>
        <dbReference type="ARBA" id="ARBA00022729"/>
    </source>
</evidence>
<protein>
    <recommendedName>
        <fullName evidence="2">galactosylceramidase</fullName>
        <ecNumber evidence="2">3.2.1.46</ecNumber>
    </recommendedName>
    <alternativeName>
        <fullName evidence="6">Galactosylceramidase</fullName>
    </alternativeName>
</protein>
<evidence type="ECO:0000256" key="2">
    <source>
        <dbReference type="ARBA" id="ARBA00012657"/>
    </source>
</evidence>
<keyword evidence="4" id="KW-0443">Lipid metabolism</keyword>
<evidence type="ECO:0000256" key="5">
    <source>
        <dbReference type="ARBA" id="ARBA00022963"/>
    </source>
</evidence>
<dbReference type="InterPro" id="IPR028994">
    <property type="entry name" value="Integrin_alpha_N"/>
</dbReference>
<feature type="chain" id="PRO_5046861223" description="galactosylceramidase" evidence="7">
    <location>
        <begin position="24"/>
        <end position="1135"/>
    </location>
</feature>
<feature type="domain" description="F5/8 type C" evidence="8">
    <location>
        <begin position="665"/>
        <end position="819"/>
    </location>
</feature>
<evidence type="ECO:0000256" key="7">
    <source>
        <dbReference type="SAM" id="SignalP"/>
    </source>
</evidence>
<evidence type="ECO:0000259" key="8">
    <source>
        <dbReference type="PROSITE" id="PS50022"/>
    </source>
</evidence>
<dbReference type="PANTHER" id="PTHR15172:SF1">
    <property type="entry name" value="GALACTOCEREBROSIDASE"/>
    <property type="match status" value="1"/>
</dbReference>
<dbReference type="SUPFAM" id="SSF69318">
    <property type="entry name" value="Integrin alpha N-terminal domain"/>
    <property type="match status" value="1"/>
</dbReference>
<gene>
    <name evidence="9" type="ORF">JT362_15535</name>
</gene>
<dbReference type="InterPro" id="IPR008979">
    <property type="entry name" value="Galactose-bd-like_sf"/>
</dbReference>
<dbReference type="Pfam" id="PF13517">
    <property type="entry name" value="FG-GAP_3"/>
    <property type="match status" value="2"/>
</dbReference>
<dbReference type="PANTHER" id="PTHR15172">
    <property type="entry name" value="GALACTOCEREBROSIDASE"/>
    <property type="match status" value="1"/>
</dbReference>
<sequence>MKPVWRRALWVTTALAVAVPHLAATGSTPVTAEPAAVESVTVDGTSGGRVFGGIGGVSAGASSRLLFDYPEPERSQILDYLFKPNYGAAMQVLKVEIGGDTNSTSGSESSHMRVRGQVNCDRGYEWWLAKEAVKRNPDIVLQGLQWGAPGWLSGGFWSQDNIDYLLSWLDCAERNGLDIDHMGGWNERGYDADWLIRFDRALAERHPDVEIVAADDCCPPSGSTIWRIADDMTTNAALREAVDVVGVHFACGHRSHYRNCSSTQAARNLNKPLWMSENSALANDVGAAPIARALNRMYIDAKMTGYMAWSPISAWYANLPIADTGMMLAEWPWSGHYDVGKSIWSYAHTAQFTEPGWKYLDSGSRRFGSGATMVSLAAPDRSAFSSVIEGLDLAQQTTVDVTVTGGLPAGELRVWSTNLASDNESTHFVPAGTIRPVNGRFQLTVQPGHLYTVTSTTGQAKGTGAPSAGVDEQLPLPFAEDFEGVPSNGLARYFSDVNGAFEAMPCGAGRAGTCYRQQTVSQPIRWNNSGRMHPTTVFGDPRWWGDYEVSADLMLEQPGFAELSGRVSTQTVGSHKLGGYHLNVSSGAGWELRSVDEYAGTHFLVKGPQSIGVGQWHSVRLRMQGPRLTVFIDGTQVGAVTDHRHRTGNAGLRASTWVNAQYDNVRVTPVGNPPSFVPQSQMTASASSQQGFHRGYTYYARHAVDGKPETLWHSAFGGAAPLPESLTVNLGAAHRVQGIVVQPRYESPSNGMITGYTVSVSPNGTQFTQVASGTWPVTTGSKVVTWPARADTRFVRLTATAGVKGLASVGELNVMLGGGRFYGGSPTDFTGDGRDDVVTFPQNAEANVWVAPSTGAGFGAAAKWHDFFATPGETPMTGDFTGDGRDDIVTFTQNADADVYVAASTGNAFGESAKWHDFFALRGEAPAVGDVDGDGKDDIVTFTQGADADVYVALSTGSSFGESAKWHESFAPGGWFPALGDVDGDGRDDLIAFTQGADADVYVALSTGTGFGTARRWHDHFAPGAEVPRVGDLNGDGRDDIVTFTHDARGEVYVALSDGTSSFVGSGADAKWHDHFCLAGEFPYVGDFDGDGRDDIVTFTHTSSADTYVALSTGTTFGPGVKWHDFFGQPGETAL</sequence>
<dbReference type="Gene3D" id="2.60.120.560">
    <property type="entry name" value="Exo-inulinase, domain 1"/>
    <property type="match status" value="1"/>
</dbReference>
<name>A0ABT2J9S5_9PSEU</name>
<evidence type="ECO:0000256" key="1">
    <source>
        <dbReference type="ARBA" id="ARBA00005637"/>
    </source>
</evidence>
<dbReference type="InterPro" id="IPR001286">
    <property type="entry name" value="Glyco_hydro_59"/>
</dbReference>
<feature type="signal peptide" evidence="7">
    <location>
        <begin position="1"/>
        <end position="23"/>
    </location>
</feature>
<keyword evidence="5" id="KW-0442">Lipid degradation</keyword>
<dbReference type="PRINTS" id="PR00850">
    <property type="entry name" value="GLHYDRLASE59"/>
</dbReference>
<dbReference type="InterPro" id="IPR049161">
    <property type="entry name" value="GH59_cat"/>
</dbReference>
<dbReference type="EMBL" id="JAFFZE010000012">
    <property type="protein sequence ID" value="MCT2584536.1"/>
    <property type="molecule type" value="Genomic_DNA"/>
</dbReference>
<dbReference type="SUPFAM" id="SSF51445">
    <property type="entry name" value="(Trans)glycosidases"/>
    <property type="match status" value="1"/>
</dbReference>
<dbReference type="Pfam" id="PF21708">
    <property type="entry name" value="Glyco_hydro_59_C"/>
    <property type="match status" value="1"/>
</dbReference>
<dbReference type="Pfam" id="PF00754">
    <property type="entry name" value="F5_F8_type_C"/>
    <property type="match status" value="1"/>
</dbReference>
<dbReference type="EC" id="3.2.1.46" evidence="2"/>
<keyword evidence="3 7" id="KW-0732">Signal</keyword>
<evidence type="ECO:0000313" key="9">
    <source>
        <dbReference type="EMBL" id="MCT2584536.1"/>
    </source>
</evidence>
<evidence type="ECO:0000256" key="4">
    <source>
        <dbReference type="ARBA" id="ARBA00022919"/>
    </source>
</evidence>
<dbReference type="Gene3D" id="2.60.120.260">
    <property type="entry name" value="Galactose-binding domain-like"/>
    <property type="match status" value="1"/>
</dbReference>
<evidence type="ECO:0000313" key="10">
    <source>
        <dbReference type="Proteomes" id="UP001156441"/>
    </source>
</evidence>
<proteinExistence type="inferred from homology"/>
<dbReference type="InterPro" id="IPR000421">
    <property type="entry name" value="FA58C"/>
</dbReference>
<comment type="caution">
    <text evidence="9">The sequence shown here is derived from an EMBL/GenBank/DDBJ whole genome shotgun (WGS) entry which is preliminary data.</text>
</comment>
<dbReference type="Gene3D" id="2.130.10.130">
    <property type="entry name" value="Integrin alpha, N-terminal"/>
    <property type="match status" value="1"/>
</dbReference>
<dbReference type="PROSITE" id="PS50022">
    <property type="entry name" value="FA58C_3"/>
    <property type="match status" value="1"/>
</dbReference>
<evidence type="ECO:0000256" key="6">
    <source>
        <dbReference type="ARBA" id="ARBA00033098"/>
    </source>
</evidence>
<dbReference type="InterPro" id="IPR049162">
    <property type="entry name" value="GH59_C"/>
</dbReference>
<dbReference type="Proteomes" id="UP001156441">
    <property type="component" value="Unassembled WGS sequence"/>
</dbReference>
<dbReference type="InterPro" id="IPR013517">
    <property type="entry name" value="FG-GAP"/>
</dbReference>
<dbReference type="Gene3D" id="3.20.20.80">
    <property type="entry name" value="Glycosidases"/>
    <property type="match status" value="1"/>
</dbReference>
<dbReference type="Gene3D" id="2.40.128.340">
    <property type="match status" value="1"/>
</dbReference>
<dbReference type="Pfam" id="PF02057">
    <property type="entry name" value="Glyco_hydro_59"/>
    <property type="match status" value="1"/>
</dbReference>
<accession>A0ABT2J9S5</accession>
<dbReference type="InterPro" id="IPR013785">
    <property type="entry name" value="Aldolase_TIM"/>
</dbReference>
<keyword evidence="10" id="KW-1185">Reference proteome</keyword>